<comment type="similarity">
    <text evidence="7">Belongs to the binding-protein-dependent transport system permease family.</text>
</comment>
<evidence type="ECO:0000256" key="3">
    <source>
        <dbReference type="ARBA" id="ARBA00022475"/>
    </source>
</evidence>
<keyword evidence="3" id="KW-1003">Cell membrane</keyword>
<keyword evidence="4 7" id="KW-0812">Transmembrane</keyword>
<dbReference type="CDD" id="cd06261">
    <property type="entry name" value="TM_PBP2"/>
    <property type="match status" value="1"/>
</dbReference>
<name>A0A7W5JU86_9ACTN</name>
<comment type="caution">
    <text evidence="9">The sequence shown here is derived from an EMBL/GenBank/DDBJ whole genome shotgun (WGS) entry which is preliminary data.</text>
</comment>
<evidence type="ECO:0000256" key="5">
    <source>
        <dbReference type="ARBA" id="ARBA00022989"/>
    </source>
</evidence>
<keyword evidence="6 7" id="KW-0472">Membrane</keyword>
<feature type="transmembrane region" description="Helical" evidence="7">
    <location>
        <begin position="140"/>
        <end position="160"/>
    </location>
</feature>
<feature type="domain" description="ABC transmembrane type-1" evidence="8">
    <location>
        <begin position="99"/>
        <end position="312"/>
    </location>
</feature>
<evidence type="ECO:0000256" key="2">
    <source>
        <dbReference type="ARBA" id="ARBA00022448"/>
    </source>
</evidence>
<evidence type="ECO:0000256" key="4">
    <source>
        <dbReference type="ARBA" id="ARBA00022692"/>
    </source>
</evidence>
<evidence type="ECO:0000313" key="10">
    <source>
        <dbReference type="Proteomes" id="UP000565572"/>
    </source>
</evidence>
<feature type="transmembrane region" description="Helical" evidence="7">
    <location>
        <begin position="107"/>
        <end position="128"/>
    </location>
</feature>
<evidence type="ECO:0000256" key="7">
    <source>
        <dbReference type="RuleBase" id="RU363032"/>
    </source>
</evidence>
<evidence type="ECO:0000256" key="1">
    <source>
        <dbReference type="ARBA" id="ARBA00004651"/>
    </source>
</evidence>
<feature type="transmembrane region" description="Helical" evidence="7">
    <location>
        <begin position="196"/>
        <end position="216"/>
    </location>
</feature>
<dbReference type="Pfam" id="PF00528">
    <property type="entry name" value="BPD_transp_1"/>
    <property type="match status" value="1"/>
</dbReference>
<protein>
    <submittedName>
        <fullName evidence="9">Multiple sugar transport system permease protein</fullName>
    </submittedName>
</protein>
<dbReference type="InterPro" id="IPR000515">
    <property type="entry name" value="MetI-like"/>
</dbReference>
<proteinExistence type="inferred from homology"/>
<dbReference type="AlphaFoldDB" id="A0A7W5JU86"/>
<dbReference type="GO" id="GO:0005886">
    <property type="term" value="C:plasma membrane"/>
    <property type="evidence" value="ECO:0007669"/>
    <property type="project" value="UniProtKB-SubCell"/>
</dbReference>
<dbReference type="SUPFAM" id="SSF161098">
    <property type="entry name" value="MetI-like"/>
    <property type="match status" value="1"/>
</dbReference>
<feature type="transmembrane region" description="Helical" evidence="7">
    <location>
        <begin position="237"/>
        <end position="258"/>
    </location>
</feature>
<accession>A0A7W5JU86</accession>
<keyword evidence="5 7" id="KW-1133">Transmembrane helix</keyword>
<dbReference type="EMBL" id="JACHZG010000001">
    <property type="protein sequence ID" value="MBB3326439.1"/>
    <property type="molecule type" value="Genomic_DNA"/>
</dbReference>
<dbReference type="PROSITE" id="PS50928">
    <property type="entry name" value="ABC_TM1"/>
    <property type="match status" value="1"/>
</dbReference>
<evidence type="ECO:0000256" key="6">
    <source>
        <dbReference type="ARBA" id="ARBA00023136"/>
    </source>
</evidence>
<organism evidence="9 10">
    <name type="scientific">Microlunatus antarcticus</name>
    <dbReference type="NCBI Taxonomy" id="53388"/>
    <lineage>
        <taxon>Bacteria</taxon>
        <taxon>Bacillati</taxon>
        <taxon>Actinomycetota</taxon>
        <taxon>Actinomycetes</taxon>
        <taxon>Propionibacteriales</taxon>
        <taxon>Propionibacteriaceae</taxon>
        <taxon>Microlunatus</taxon>
    </lineage>
</organism>
<dbReference type="GO" id="GO:0055085">
    <property type="term" value="P:transmembrane transport"/>
    <property type="evidence" value="ECO:0007669"/>
    <property type="project" value="InterPro"/>
</dbReference>
<sequence>MTQGAVVQEPTTSTPGRANGLVAKVRSAPPAYRRRVLWYLMAPAVLCEALVYVVPILVGVFTSFTKVNQFTIRDWFRAPFIGFDNFKLIFGSPAIGGPILRSLLLSLGYVVAVVAVSLFLGFVATVFVRSLRRGRFFQIFFVLPYATPLYAGVLAWDFAFQGNGAVNTLLHHDLGITGDVLYLQDPFAFSSLVVTAVWRTWPFVFLMMLAATSNIATELFEAISVDGGGRWAEVRHVILPHVASTLGVLALLLFVWNFNDFATPFVFFGQIAPQSGNLFLLNTYTTTFVSFAYSVGAAITLLAVIVLALFIVVPYVKITRFGDQ</sequence>
<dbReference type="PANTHER" id="PTHR43227">
    <property type="entry name" value="BLL4140 PROTEIN"/>
    <property type="match status" value="1"/>
</dbReference>
<dbReference type="InterPro" id="IPR035906">
    <property type="entry name" value="MetI-like_sf"/>
</dbReference>
<keyword evidence="10" id="KW-1185">Reference proteome</keyword>
<evidence type="ECO:0000259" key="8">
    <source>
        <dbReference type="PROSITE" id="PS50928"/>
    </source>
</evidence>
<dbReference type="Gene3D" id="1.10.3720.10">
    <property type="entry name" value="MetI-like"/>
    <property type="match status" value="1"/>
</dbReference>
<dbReference type="InterPro" id="IPR050809">
    <property type="entry name" value="UgpAE/MalFG_permease"/>
</dbReference>
<feature type="transmembrane region" description="Helical" evidence="7">
    <location>
        <begin position="36"/>
        <end position="61"/>
    </location>
</feature>
<gene>
    <name evidence="9" type="ORF">FHX39_001383</name>
</gene>
<keyword evidence="9" id="KW-0762">Sugar transport</keyword>
<evidence type="ECO:0000313" key="9">
    <source>
        <dbReference type="EMBL" id="MBB3326439.1"/>
    </source>
</evidence>
<dbReference type="PANTHER" id="PTHR43227:SF8">
    <property type="entry name" value="DIACETYLCHITOBIOSE UPTAKE SYSTEM PERMEASE PROTEIN DASB"/>
    <property type="match status" value="1"/>
</dbReference>
<comment type="subcellular location">
    <subcellularLocation>
        <location evidence="1 7">Cell membrane</location>
        <topology evidence="1 7">Multi-pass membrane protein</topology>
    </subcellularLocation>
</comment>
<keyword evidence="2 7" id="KW-0813">Transport</keyword>
<reference evidence="9 10" key="1">
    <citation type="submission" date="2020-08" db="EMBL/GenBank/DDBJ databases">
        <title>Sequencing the genomes of 1000 actinobacteria strains.</title>
        <authorList>
            <person name="Klenk H.-P."/>
        </authorList>
    </citation>
    <scope>NUCLEOTIDE SEQUENCE [LARGE SCALE GENOMIC DNA]</scope>
    <source>
        <strain evidence="9 10">DSM 11053</strain>
    </source>
</reference>
<dbReference type="Proteomes" id="UP000565572">
    <property type="component" value="Unassembled WGS sequence"/>
</dbReference>
<feature type="transmembrane region" description="Helical" evidence="7">
    <location>
        <begin position="291"/>
        <end position="316"/>
    </location>
</feature>
<dbReference type="RefSeq" id="WP_232530591.1">
    <property type="nucleotide sequence ID" value="NZ_JACHZG010000001.1"/>
</dbReference>